<dbReference type="InterPro" id="IPR013103">
    <property type="entry name" value="RVT_2"/>
</dbReference>
<keyword evidence="1" id="KW-1133">Transmembrane helix</keyword>
<dbReference type="EMBL" id="SSTE01005811">
    <property type="protein sequence ID" value="KAA0059983.1"/>
    <property type="molecule type" value="Genomic_DNA"/>
</dbReference>
<accession>A0A5A7UVI6</accession>
<proteinExistence type="predicted"/>
<gene>
    <name evidence="4" type="ORF">E5676_scaffold194G00320</name>
    <name evidence="3" type="ORF">E6C27_scaffold340G00240</name>
</gene>
<comment type="caution">
    <text evidence="3">The sequence shown here is derived from an EMBL/GenBank/DDBJ whole genome shotgun (WGS) entry which is preliminary data.</text>
</comment>
<evidence type="ECO:0000313" key="4">
    <source>
        <dbReference type="EMBL" id="TYJ97242.1"/>
    </source>
</evidence>
<evidence type="ECO:0000256" key="1">
    <source>
        <dbReference type="SAM" id="Phobius"/>
    </source>
</evidence>
<dbReference type="STRING" id="1194695.A0A5A7UVI6"/>
<evidence type="ECO:0000313" key="5">
    <source>
        <dbReference type="Proteomes" id="UP000321393"/>
    </source>
</evidence>
<feature type="domain" description="Reverse transcriptase Ty1/copia-type" evidence="2">
    <location>
        <begin position="137"/>
        <end position="227"/>
    </location>
</feature>
<name>A0A5A7UVI6_CUCMM</name>
<dbReference type="AlphaFoldDB" id="A0A5A7UVI6"/>
<keyword evidence="1" id="KW-0472">Membrane</keyword>
<evidence type="ECO:0000259" key="2">
    <source>
        <dbReference type="Pfam" id="PF07727"/>
    </source>
</evidence>
<keyword evidence="1" id="KW-0812">Transmembrane</keyword>
<evidence type="ECO:0000313" key="3">
    <source>
        <dbReference type="EMBL" id="KAA0059983.1"/>
    </source>
</evidence>
<feature type="transmembrane region" description="Helical" evidence="1">
    <location>
        <begin position="64"/>
        <end position="83"/>
    </location>
</feature>
<dbReference type="Pfam" id="PF07727">
    <property type="entry name" value="RVT_2"/>
    <property type="match status" value="1"/>
</dbReference>
<feature type="transmembrane region" description="Helical" evidence="1">
    <location>
        <begin position="89"/>
        <end position="110"/>
    </location>
</feature>
<evidence type="ECO:0000313" key="6">
    <source>
        <dbReference type="Proteomes" id="UP000321947"/>
    </source>
</evidence>
<dbReference type="OrthoDB" id="411615at2759"/>
<reference evidence="5 6" key="1">
    <citation type="submission" date="2019-08" db="EMBL/GenBank/DDBJ databases">
        <title>Draft genome sequences of two oriental melons (Cucumis melo L. var makuwa).</title>
        <authorList>
            <person name="Kwon S.-Y."/>
        </authorList>
    </citation>
    <scope>NUCLEOTIDE SEQUENCE [LARGE SCALE GENOMIC DNA]</scope>
    <source>
        <strain evidence="6">cv. Chang Bougi</strain>
        <strain evidence="5">cv. SW 3</strain>
        <tissue evidence="3">Leaf</tissue>
    </source>
</reference>
<sequence length="238" mass="27304">MPWSIKTPLFYLFSPNKTLLFSAHAPTVLNKMGVLNANIVTFLTQYVPFFFLPHALRNFGVKQLLHLYVPSIVFLPLFFRTSLHSKDYMNFFLSLSPLLIMSLFNLYLLLQTRTSRPSLMIVMNLLQTPLFAVLLGPIDCKWIYKIKTHYDGTIEHYKACLVAKGYSQEYGIDYEETFAPVARMTYVRSLLAIVVTKQWPLLQMDVKNAFLNGTLSEEVYMKPPPGTSPPLHKAISDL</sequence>
<protein>
    <submittedName>
        <fullName evidence="3">Integrase, catalytic core</fullName>
    </submittedName>
</protein>
<dbReference type="EMBL" id="SSTD01018933">
    <property type="protein sequence ID" value="TYJ97242.1"/>
    <property type="molecule type" value="Genomic_DNA"/>
</dbReference>
<dbReference type="Proteomes" id="UP000321947">
    <property type="component" value="Unassembled WGS sequence"/>
</dbReference>
<feature type="transmembrane region" description="Helical" evidence="1">
    <location>
        <begin position="34"/>
        <end position="52"/>
    </location>
</feature>
<dbReference type="Proteomes" id="UP000321393">
    <property type="component" value="Unassembled WGS sequence"/>
</dbReference>
<organism evidence="3 5">
    <name type="scientific">Cucumis melo var. makuwa</name>
    <name type="common">Oriental melon</name>
    <dbReference type="NCBI Taxonomy" id="1194695"/>
    <lineage>
        <taxon>Eukaryota</taxon>
        <taxon>Viridiplantae</taxon>
        <taxon>Streptophyta</taxon>
        <taxon>Embryophyta</taxon>
        <taxon>Tracheophyta</taxon>
        <taxon>Spermatophyta</taxon>
        <taxon>Magnoliopsida</taxon>
        <taxon>eudicotyledons</taxon>
        <taxon>Gunneridae</taxon>
        <taxon>Pentapetalae</taxon>
        <taxon>rosids</taxon>
        <taxon>fabids</taxon>
        <taxon>Cucurbitales</taxon>
        <taxon>Cucurbitaceae</taxon>
        <taxon>Benincaseae</taxon>
        <taxon>Cucumis</taxon>
    </lineage>
</organism>